<keyword evidence="1" id="KW-0378">Hydrolase</keyword>
<dbReference type="InterPro" id="IPR006683">
    <property type="entry name" value="Thioestr_dom"/>
</dbReference>
<dbReference type="CDD" id="cd03443">
    <property type="entry name" value="PaaI_thioesterase"/>
    <property type="match status" value="1"/>
</dbReference>
<accession>A0A1H9B6P8</accession>
<dbReference type="AlphaFoldDB" id="A0A1H9B6P8"/>
<dbReference type="Gene3D" id="3.10.129.10">
    <property type="entry name" value="Hotdog Thioesterase"/>
    <property type="match status" value="1"/>
</dbReference>
<dbReference type="NCBIfam" id="TIGR00369">
    <property type="entry name" value="unchar_dom_1"/>
    <property type="match status" value="1"/>
</dbReference>
<evidence type="ECO:0000313" key="3">
    <source>
        <dbReference type="EMBL" id="SEP84624.1"/>
    </source>
</evidence>
<dbReference type="OrthoDB" id="3477511at2"/>
<sequence>MNDKQAPTEPEPELIEASYALQIHLGFEVKGWSTDYARVEQPLHPFLMNRNGIPHGGIYATLLDTAMGFAGCYTGDRDNPRTCLTLTLNVNYLAQAKGKLLITEAFRTGGGRKIYFAEGLVTDELGTKIASATGAFRYRS</sequence>
<feature type="domain" description="Thioesterase" evidence="2">
    <location>
        <begin position="51"/>
        <end position="127"/>
    </location>
</feature>
<evidence type="ECO:0000256" key="1">
    <source>
        <dbReference type="ARBA" id="ARBA00022801"/>
    </source>
</evidence>
<name>A0A1H9B6P8_9RHOB</name>
<dbReference type="InterPro" id="IPR003736">
    <property type="entry name" value="PAAI_dom"/>
</dbReference>
<dbReference type="SUPFAM" id="SSF54637">
    <property type="entry name" value="Thioesterase/thiol ester dehydrase-isomerase"/>
    <property type="match status" value="1"/>
</dbReference>
<keyword evidence="4" id="KW-1185">Reference proteome</keyword>
<dbReference type="GO" id="GO:0016289">
    <property type="term" value="F:acyl-CoA hydrolase activity"/>
    <property type="evidence" value="ECO:0007669"/>
    <property type="project" value="UniProtKB-ARBA"/>
</dbReference>
<dbReference type="Proteomes" id="UP000198634">
    <property type="component" value="Unassembled WGS sequence"/>
</dbReference>
<proteinExistence type="predicted"/>
<dbReference type="Pfam" id="PF03061">
    <property type="entry name" value="4HBT"/>
    <property type="match status" value="1"/>
</dbReference>
<reference evidence="3 4" key="1">
    <citation type="submission" date="2016-10" db="EMBL/GenBank/DDBJ databases">
        <authorList>
            <person name="de Groot N.N."/>
        </authorList>
    </citation>
    <scope>NUCLEOTIDE SEQUENCE [LARGE SCALE GENOMIC DNA]</scope>
    <source>
        <strain evidence="3 4">DSM 22007</strain>
    </source>
</reference>
<dbReference type="EMBL" id="FOEP01000002">
    <property type="protein sequence ID" value="SEP84624.1"/>
    <property type="molecule type" value="Genomic_DNA"/>
</dbReference>
<dbReference type="RefSeq" id="WP_090268601.1">
    <property type="nucleotide sequence ID" value="NZ_FOEP01000002.1"/>
</dbReference>
<evidence type="ECO:0000259" key="2">
    <source>
        <dbReference type="Pfam" id="PF03061"/>
    </source>
</evidence>
<evidence type="ECO:0000313" key="4">
    <source>
        <dbReference type="Proteomes" id="UP000198634"/>
    </source>
</evidence>
<dbReference type="InterPro" id="IPR029069">
    <property type="entry name" value="HotDog_dom_sf"/>
</dbReference>
<protein>
    <submittedName>
        <fullName evidence="3">Uncharacterized domain 1-containing protein</fullName>
    </submittedName>
</protein>
<gene>
    <name evidence="3" type="ORF">SAMN04488092_102396</name>
</gene>
<dbReference type="STRING" id="657014.SAMN04488092_102396"/>
<organism evidence="3 4">
    <name type="scientific">Thalassovita taeanensis</name>
    <dbReference type="NCBI Taxonomy" id="657014"/>
    <lineage>
        <taxon>Bacteria</taxon>
        <taxon>Pseudomonadati</taxon>
        <taxon>Pseudomonadota</taxon>
        <taxon>Alphaproteobacteria</taxon>
        <taxon>Rhodobacterales</taxon>
        <taxon>Roseobacteraceae</taxon>
        <taxon>Thalassovita</taxon>
    </lineage>
</organism>